<keyword evidence="2" id="KW-0449">Lipoprotein</keyword>
<dbReference type="SUPFAM" id="SSF56954">
    <property type="entry name" value="Outer membrane efflux proteins (OEP)"/>
    <property type="match status" value="1"/>
</dbReference>
<protein>
    <submittedName>
        <fullName evidence="3">Efflux transporter outer membrane subunit</fullName>
    </submittedName>
</protein>
<keyword evidence="2" id="KW-0564">Palmitate</keyword>
<gene>
    <name evidence="3" type="ORF">GJV76_08775</name>
</gene>
<evidence type="ECO:0000313" key="3">
    <source>
        <dbReference type="EMBL" id="MTG98221.1"/>
    </source>
</evidence>
<dbReference type="PROSITE" id="PS51257">
    <property type="entry name" value="PROKAR_LIPOPROTEIN"/>
    <property type="match status" value="1"/>
</dbReference>
<sequence length="465" mass="52143">MKKIVYILIGSSLFTACKVGKNYERPTVEVPEQFSKQTAQNTDTIANKLAKVSWQEYFQNEELDFLIQTALERNADLQIAIKNIEQTRLLYTQSKLALLPELTANVAASRMESSKNSQLAASGADRVNDDFNASLNLSWEIDVWGKIRREKEAALASLLQTQEVKRAIENNLISEVTTAYINLLMLDEQLKIAQQGVELRESTYLLTKKMFEVGNETILAMQQAEAQWIESKELIPSIEQEIALQENGLNLLLNNYPQAIARTKTLKDLNFATDLNKGVPVDFLSNRPDIQIAEYQLKAMNAKVGAAQGQMYPSLTITAQGGLNSFEASDWFKTPASLFGMVAGGLVQPLFNQKKLRTAYQVAVVEREKAAIAFKNAVITGYTDVQNTLVKIDKLDNKEALMNKRVEVLNTSLTNTKYMFEIDKASYLEVINAQSLALQANLNYAELKRNYLVSLVELYRAMGGH</sequence>
<evidence type="ECO:0000256" key="1">
    <source>
        <dbReference type="ARBA" id="ARBA00007613"/>
    </source>
</evidence>
<dbReference type="GO" id="GO:0005886">
    <property type="term" value="C:plasma membrane"/>
    <property type="evidence" value="ECO:0007669"/>
    <property type="project" value="UniProtKB-SubCell"/>
</dbReference>
<dbReference type="InterPro" id="IPR010131">
    <property type="entry name" value="MdtP/NodT-like"/>
</dbReference>
<comment type="similarity">
    <text evidence="1 2">Belongs to the outer membrane factor (OMF) (TC 1.B.17) family.</text>
</comment>
<accession>A0A6I3LNM8</accession>
<organism evidence="3 4">
    <name type="scientific">Myroides albus</name>
    <dbReference type="NCBI Taxonomy" id="2562892"/>
    <lineage>
        <taxon>Bacteria</taxon>
        <taxon>Pseudomonadati</taxon>
        <taxon>Bacteroidota</taxon>
        <taxon>Flavobacteriia</taxon>
        <taxon>Flavobacteriales</taxon>
        <taxon>Flavobacteriaceae</taxon>
        <taxon>Myroides</taxon>
    </lineage>
</organism>
<proteinExistence type="inferred from homology"/>
<dbReference type="Pfam" id="PF02321">
    <property type="entry name" value="OEP"/>
    <property type="match status" value="2"/>
</dbReference>
<keyword evidence="2" id="KW-0472">Membrane</keyword>
<reference evidence="3 4" key="1">
    <citation type="submission" date="2019-11" db="EMBL/GenBank/DDBJ databases">
        <title>Genome of Strain BIT-d1.</title>
        <authorList>
            <person name="Yang Y."/>
        </authorList>
    </citation>
    <scope>NUCLEOTIDE SEQUENCE [LARGE SCALE GENOMIC DNA]</scope>
    <source>
        <strain evidence="3 4">BIT-d1</strain>
    </source>
</reference>
<evidence type="ECO:0000313" key="4">
    <source>
        <dbReference type="Proteomes" id="UP000438760"/>
    </source>
</evidence>
<keyword evidence="2" id="KW-1134">Transmembrane beta strand</keyword>
<dbReference type="Gene3D" id="1.20.1600.10">
    <property type="entry name" value="Outer membrane efflux proteins (OEP)"/>
    <property type="match status" value="1"/>
</dbReference>
<dbReference type="PANTHER" id="PTHR30203">
    <property type="entry name" value="OUTER MEMBRANE CATION EFFLUX PROTEIN"/>
    <property type="match status" value="1"/>
</dbReference>
<dbReference type="NCBIfam" id="TIGR01845">
    <property type="entry name" value="outer_NodT"/>
    <property type="match status" value="1"/>
</dbReference>
<dbReference type="EMBL" id="WMJX01000015">
    <property type="protein sequence ID" value="MTG98221.1"/>
    <property type="molecule type" value="Genomic_DNA"/>
</dbReference>
<evidence type="ECO:0000256" key="2">
    <source>
        <dbReference type="RuleBase" id="RU362097"/>
    </source>
</evidence>
<keyword evidence="2" id="KW-0812">Transmembrane</keyword>
<dbReference type="Gene3D" id="2.20.200.10">
    <property type="entry name" value="Outer membrane efflux proteins (OEP)"/>
    <property type="match status" value="1"/>
</dbReference>
<name>A0A6I3LNM8_9FLAO</name>
<dbReference type="PANTHER" id="PTHR30203:SF33">
    <property type="entry name" value="BLR4455 PROTEIN"/>
    <property type="match status" value="1"/>
</dbReference>
<dbReference type="InterPro" id="IPR003423">
    <property type="entry name" value="OMP_efflux"/>
</dbReference>
<dbReference type="AlphaFoldDB" id="A0A6I3LNM8"/>
<keyword evidence="4" id="KW-1185">Reference proteome</keyword>
<comment type="caution">
    <text evidence="3">The sequence shown here is derived from an EMBL/GenBank/DDBJ whole genome shotgun (WGS) entry which is preliminary data.</text>
</comment>
<comment type="subcellular location">
    <subcellularLocation>
        <location evidence="2">Cell membrane</location>
        <topology evidence="2">Lipid-anchor</topology>
    </subcellularLocation>
</comment>
<dbReference type="RefSeq" id="WP_155092246.1">
    <property type="nucleotide sequence ID" value="NZ_WMJX01000015.1"/>
</dbReference>
<dbReference type="GO" id="GO:0015562">
    <property type="term" value="F:efflux transmembrane transporter activity"/>
    <property type="evidence" value="ECO:0007669"/>
    <property type="project" value="InterPro"/>
</dbReference>
<dbReference type="Proteomes" id="UP000438760">
    <property type="component" value="Unassembled WGS sequence"/>
</dbReference>
<dbReference type="OrthoDB" id="9770517at2"/>